<evidence type="ECO:0000313" key="7">
    <source>
        <dbReference type="EMBL" id="EGR32323.1"/>
    </source>
</evidence>
<evidence type="ECO:0000259" key="6">
    <source>
        <dbReference type="PROSITE" id="PS50011"/>
    </source>
</evidence>
<feature type="binding site" evidence="3">
    <location>
        <position position="72"/>
    </location>
    <ligand>
        <name>ATP</name>
        <dbReference type="ChEBI" id="CHEBI:30616"/>
    </ligand>
</feature>
<dbReference type="FunFam" id="1.10.510.10:FF:000945">
    <property type="entry name" value="Uncharacterized protein"/>
    <property type="match status" value="1"/>
</dbReference>
<gene>
    <name evidence="7" type="ORF">IMG5_088110</name>
</gene>
<dbReference type="InterPro" id="IPR008271">
    <property type="entry name" value="Ser/Thr_kinase_AS"/>
</dbReference>
<accession>G0QR38</accession>
<dbReference type="Pfam" id="PF00069">
    <property type="entry name" value="Pkinase"/>
    <property type="match status" value="1"/>
</dbReference>
<keyword evidence="7" id="KW-0418">Kinase</keyword>
<feature type="compositionally biased region" description="Low complexity" evidence="5">
    <location>
        <begin position="469"/>
        <end position="485"/>
    </location>
</feature>
<dbReference type="OrthoDB" id="1668230at2759"/>
<proteinExistence type="predicted"/>
<feature type="domain" description="Protein kinase" evidence="6">
    <location>
        <begin position="43"/>
        <end position="305"/>
    </location>
</feature>
<dbReference type="InterPro" id="IPR000719">
    <property type="entry name" value="Prot_kinase_dom"/>
</dbReference>
<dbReference type="Proteomes" id="UP000008983">
    <property type="component" value="Unassembled WGS sequence"/>
</dbReference>
<feature type="region of interest" description="Disordered" evidence="5">
    <location>
        <begin position="396"/>
        <end position="431"/>
    </location>
</feature>
<feature type="region of interest" description="Disordered" evidence="5">
    <location>
        <begin position="469"/>
        <end position="488"/>
    </location>
</feature>
<reference evidence="7 8" key="1">
    <citation type="submission" date="2011-07" db="EMBL/GenBank/DDBJ databases">
        <authorList>
            <person name="Coyne R."/>
            <person name="Brami D."/>
            <person name="Johnson J."/>
            <person name="Hostetler J."/>
            <person name="Hannick L."/>
            <person name="Clark T."/>
            <person name="Cassidy-Hanley D."/>
            <person name="Inman J."/>
        </authorList>
    </citation>
    <scope>NUCLEOTIDE SEQUENCE [LARGE SCALE GENOMIC DNA]</scope>
    <source>
        <strain evidence="7 8">G5</strain>
    </source>
</reference>
<dbReference type="GO" id="GO:0004674">
    <property type="term" value="F:protein serine/threonine kinase activity"/>
    <property type="evidence" value="ECO:0007669"/>
    <property type="project" value="UniProtKB-EC"/>
</dbReference>
<dbReference type="EMBL" id="GL983718">
    <property type="protein sequence ID" value="EGR32323.1"/>
    <property type="molecule type" value="Genomic_DNA"/>
</dbReference>
<dbReference type="STRING" id="857967.G0QR38"/>
<dbReference type="RefSeq" id="XP_004035809.1">
    <property type="nucleotide sequence ID" value="XM_004035761.1"/>
</dbReference>
<evidence type="ECO:0000256" key="4">
    <source>
        <dbReference type="SAM" id="Coils"/>
    </source>
</evidence>
<dbReference type="Gene3D" id="1.10.510.10">
    <property type="entry name" value="Transferase(Phosphotransferase) domain 1"/>
    <property type="match status" value="1"/>
</dbReference>
<dbReference type="FunFam" id="3.30.200.20:FF:000042">
    <property type="entry name" value="Aurora kinase A"/>
    <property type="match status" value="1"/>
</dbReference>
<dbReference type="InterPro" id="IPR011009">
    <property type="entry name" value="Kinase-like_dom_sf"/>
</dbReference>
<evidence type="ECO:0000256" key="2">
    <source>
        <dbReference type="ARBA" id="ARBA00022840"/>
    </source>
</evidence>
<evidence type="ECO:0000313" key="8">
    <source>
        <dbReference type="Proteomes" id="UP000008983"/>
    </source>
</evidence>
<organism evidence="7 8">
    <name type="scientific">Ichthyophthirius multifiliis</name>
    <name type="common">White spot disease agent</name>
    <name type="synonym">Ich</name>
    <dbReference type="NCBI Taxonomy" id="5932"/>
    <lineage>
        <taxon>Eukaryota</taxon>
        <taxon>Sar</taxon>
        <taxon>Alveolata</taxon>
        <taxon>Ciliophora</taxon>
        <taxon>Intramacronucleata</taxon>
        <taxon>Oligohymenophorea</taxon>
        <taxon>Hymenostomatida</taxon>
        <taxon>Ophryoglenina</taxon>
        <taxon>Ichthyophthirius</taxon>
    </lineage>
</organism>
<dbReference type="PROSITE" id="PS00108">
    <property type="entry name" value="PROTEIN_KINASE_ST"/>
    <property type="match status" value="1"/>
</dbReference>
<evidence type="ECO:0000256" key="3">
    <source>
        <dbReference type="PROSITE-ProRule" id="PRU10141"/>
    </source>
</evidence>
<dbReference type="InterPro" id="IPR017441">
    <property type="entry name" value="Protein_kinase_ATP_BS"/>
</dbReference>
<feature type="coiled-coil region" evidence="4">
    <location>
        <begin position="324"/>
        <end position="351"/>
    </location>
</feature>
<dbReference type="GeneID" id="14908483"/>
<keyword evidence="4" id="KW-0175">Coiled coil</keyword>
<keyword evidence="8" id="KW-1185">Reference proteome</keyword>
<keyword evidence="7" id="KW-0808">Transferase</keyword>
<dbReference type="OMA" id="EANDHTD"/>
<dbReference type="AlphaFoldDB" id="G0QR38"/>
<dbReference type="SMART" id="SM00220">
    <property type="entry name" value="S_TKc"/>
    <property type="match status" value="1"/>
</dbReference>
<dbReference type="PANTHER" id="PTHR24347">
    <property type="entry name" value="SERINE/THREONINE-PROTEIN KINASE"/>
    <property type="match status" value="1"/>
</dbReference>
<keyword evidence="1 3" id="KW-0547">Nucleotide-binding</keyword>
<dbReference type="PROSITE" id="PS00107">
    <property type="entry name" value="PROTEIN_KINASE_ATP"/>
    <property type="match status" value="1"/>
</dbReference>
<sequence>MIGLQFINNNIFSQFKLKDKSQYLKWQEILSKQLIQNNFYKYYDVKRVIGSGSYANVTIAQNKRNKKHFAIKNLSKSYIYLSIDGKQEIQNELELMRIFNHKNIMKLIEVFDTDSSIKIVMELVEGGQLQDLIKKKPNMSWQEIGSLIQQILEGIAELHSKNVMHRDIKPENILMRNKEQLDLVIGDFGLATKADCEKYIYLKCGTPGYVAPEIANLDESKISHYQNVCDVFSVGCIFYRLCVHKPLFGGTTHAEVLKENKLCKINLENDQKDLPQEVFLLLKELLEIDPKKRISAKNALQSSFFSNFLKCEIQKNIIPFKGNVEVIKQLHKQEKQKIQKKKKKKLNIKRKKNQEIIDSKSFKMKVALINGKTKQIQAQNNQNNIGSFLSLDSQQHSKKNSIDYSPNKKKTQCSVSEKSEQSNLKSQYESLQSIDEAEEGEEIKNDQKQFVFKSKIQKYSSNIINRINSTSNTNSESKNLNNKLKPIPHNVKSKTLNTRNDNIKKLQGVVQSLTSLKKKK</sequence>
<dbReference type="SUPFAM" id="SSF56112">
    <property type="entry name" value="Protein kinase-like (PK-like)"/>
    <property type="match status" value="1"/>
</dbReference>
<feature type="compositionally biased region" description="Polar residues" evidence="5">
    <location>
        <begin position="412"/>
        <end position="431"/>
    </location>
</feature>
<dbReference type="EC" id="2.7.11.1" evidence="7"/>
<evidence type="ECO:0000256" key="1">
    <source>
        <dbReference type="ARBA" id="ARBA00022741"/>
    </source>
</evidence>
<protein>
    <submittedName>
        <fullName evidence="7">Protein kinase domain protein</fullName>
        <ecNumber evidence="7">2.7.11.1</ecNumber>
    </submittedName>
</protein>
<dbReference type="eggNOG" id="KOG0032">
    <property type="taxonomic scope" value="Eukaryota"/>
</dbReference>
<dbReference type="GO" id="GO:0005524">
    <property type="term" value="F:ATP binding"/>
    <property type="evidence" value="ECO:0007669"/>
    <property type="project" value="UniProtKB-UniRule"/>
</dbReference>
<dbReference type="Gene3D" id="3.30.200.20">
    <property type="entry name" value="Phosphorylase Kinase, domain 1"/>
    <property type="match status" value="1"/>
</dbReference>
<dbReference type="PROSITE" id="PS50011">
    <property type="entry name" value="PROTEIN_KINASE_DOM"/>
    <property type="match status" value="1"/>
</dbReference>
<keyword evidence="2 3" id="KW-0067">ATP-binding</keyword>
<evidence type="ECO:0000256" key="5">
    <source>
        <dbReference type="SAM" id="MobiDB-lite"/>
    </source>
</evidence>
<dbReference type="InParanoid" id="G0QR38"/>
<name>G0QR38_ICHMU</name>